<dbReference type="Pfam" id="PF02897">
    <property type="entry name" value="Peptidase_S9_N"/>
    <property type="match status" value="1"/>
</dbReference>
<evidence type="ECO:0000256" key="1">
    <source>
        <dbReference type="ARBA" id="ARBA00005228"/>
    </source>
</evidence>
<dbReference type="InterPro" id="IPR023302">
    <property type="entry name" value="Pept_S9A_N"/>
</dbReference>
<dbReference type="InterPro" id="IPR001375">
    <property type="entry name" value="Peptidase_S9_cat"/>
</dbReference>
<dbReference type="GO" id="GO:0004252">
    <property type="term" value="F:serine-type endopeptidase activity"/>
    <property type="evidence" value="ECO:0007669"/>
    <property type="project" value="UniProtKB-EC"/>
</dbReference>
<dbReference type="KEGG" id="psim:KR76_26935"/>
<evidence type="ECO:0000313" key="6">
    <source>
        <dbReference type="Proteomes" id="UP000030300"/>
    </source>
</evidence>
<organism evidence="5 6">
    <name type="scientific">Nocardioides simplex</name>
    <name type="common">Arthrobacter simplex</name>
    <dbReference type="NCBI Taxonomy" id="2045"/>
    <lineage>
        <taxon>Bacteria</taxon>
        <taxon>Bacillati</taxon>
        <taxon>Actinomycetota</taxon>
        <taxon>Actinomycetes</taxon>
        <taxon>Propionibacteriales</taxon>
        <taxon>Nocardioidaceae</taxon>
        <taxon>Pimelobacter</taxon>
    </lineage>
</organism>
<dbReference type="GeneID" id="96612375"/>
<sequence length="704" mass="76565">MTLEAPLRPPIAAKKAHSHPGLRGPRPDPWAWMESEEAELADYLQQENAFASELIATLPETPERFAAELQSAVPPITTSPPSREGRWVYYSRTDVPTGRTVHCRQPWRGRLPTAEQIDAGRDEGTEQEVLDTGALPPAPGGRLGGWQVDPTGRLVAYLVDPDGGESYALFVRDLDGSVGSDARPVAYDCMPGLVWHTDAEHLVFVSRHRQGKQLTSWSRLSATVETVATTSAHADRLSVRRSNDRLQIIVTHQTSSGTTVSSLARRHGRLLLRPVGGWPPDIAVEVEHHATDGGGGDWIVASGPRGGHLELIERTDLPDQHRTTPMFRCRADESIDGFRVFRDFLAVSVTGAGCRRILSVPFGPGAEAGTHVVDQSSLTSWIFGGSSVEYARPLLTYGRCSLAEPPRSVQIDLHTRDRRTVDGFASLPGYLQDDYLEASLEARADDGESVPITLVCRRSVRDRGDPAPCLLNVYGSYGASIGGAFSPSRLPLLDRGWIWAYAHVRGGGERGPAWHHAGRGHAKPRSISDLAAVIGKLVSEGITSSDLLALRGRSAGATLVAATLNDSPGRCGAAVLEFPYLDCLSSLERPDPRYAVADWREFGNPNAGLQSHDRIASWSPYDNIARHRYPAIYICAALNDERTPPWHAAKWVARLRDQVATHQSPVLRVVGSAGHLGPVVPADSVRLEAEIQAFLAGHIRRGTE</sequence>
<proteinExistence type="inferred from homology"/>
<keyword evidence="3 5" id="KW-0378">Hydrolase</keyword>
<evidence type="ECO:0000313" key="5">
    <source>
        <dbReference type="EMBL" id="AIY19497.1"/>
    </source>
</evidence>
<keyword evidence="6" id="KW-1185">Reference proteome</keyword>
<gene>
    <name evidence="5" type="ORF">KR76_26935</name>
</gene>
<dbReference type="OrthoDB" id="9801421at2"/>
<dbReference type="SUPFAM" id="SSF53474">
    <property type="entry name" value="alpha/beta-Hydrolases"/>
    <property type="match status" value="1"/>
</dbReference>
<dbReference type="InterPro" id="IPR051543">
    <property type="entry name" value="Serine_Peptidase_S9A"/>
</dbReference>
<dbReference type="HOGENOM" id="CLU_011290_0_1_11"/>
<dbReference type="STRING" id="2045.KR76_26935"/>
<dbReference type="Gene3D" id="3.40.50.1820">
    <property type="entry name" value="alpha/beta hydrolase"/>
    <property type="match status" value="1"/>
</dbReference>
<protein>
    <submittedName>
        <fullName evidence="5">Protease II</fullName>
        <ecNumber evidence="5">3.4.21.83</ecNumber>
    </submittedName>
</protein>
<dbReference type="AlphaFoldDB" id="A0A0A1DSF0"/>
<comment type="similarity">
    <text evidence="1">Belongs to the peptidase S9A family.</text>
</comment>
<evidence type="ECO:0000256" key="3">
    <source>
        <dbReference type="ARBA" id="ARBA00022801"/>
    </source>
</evidence>
<dbReference type="EC" id="3.4.21.83" evidence="5"/>
<dbReference type="Proteomes" id="UP000030300">
    <property type="component" value="Chromosome"/>
</dbReference>
<dbReference type="SUPFAM" id="SSF50993">
    <property type="entry name" value="Peptidase/esterase 'gauge' domain"/>
    <property type="match status" value="1"/>
</dbReference>
<dbReference type="RefSeq" id="WP_038682753.1">
    <property type="nucleotide sequence ID" value="NZ_BJMC01000020.1"/>
</dbReference>
<name>A0A0A1DSF0_NOCSI</name>
<dbReference type="PANTHER" id="PTHR11757">
    <property type="entry name" value="PROTEASE FAMILY S9A OLIGOPEPTIDASE"/>
    <property type="match status" value="1"/>
</dbReference>
<evidence type="ECO:0000256" key="4">
    <source>
        <dbReference type="ARBA" id="ARBA00022825"/>
    </source>
</evidence>
<accession>A0A0A1DSF0</accession>
<dbReference type="InterPro" id="IPR002470">
    <property type="entry name" value="Peptidase_S9A"/>
</dbReference>
<keyword evidence="4" id="KW-0720">Serine protease</keyword>
<dbReference type="GO" id="GO:0006508">
    <property type="term" value="P:proteolysis"/>
    <property type="evidence" value="ECO:0007669"/>
    <property type="project" value="UniProtKB-KW"/>
</dbReference>
<keyword evidence="2 5" id="KW-0645">Protease</keyword>
<dbReference type="EMBL" id="CP009896">
    <property type="protein sequence ID" value="AIY19497.1"/>
    <property type="molecule type" value="Genomic_DNA"/>
</dbReference>
<reference evidence="5 6" key="1">
    <citation type="journal article" date="2015" name="Genome Announc.">
        <title>Complete Genome Sequence of Steroid-Transforming Nocardioides simplex VKM Ac-2033D.</title>
        <authorList>
            <person name="Shtratnikova V.Y."/>
            <person name="Schelkunov M.I."/>
            <person name="Pekov Y.A."/>
            <person name="Fokina V.V."/>
            <person name="Logacheva M.D."/>
            <person name="Sokolov S.L."/>
            <person name="Bragin E.Y."/>
            <person name="Ashapkin V.V."/>
            <person name="Donova M.V."/>
        </authorList>
    </citation>
    <scope>NUCLEOTIDE SEQUENCE [LARGE SCALE GENOMIC DNA]</scope>
    <source>
        <strain evidence="5 6">VKM Ac-2033D</strain>
    </source>
</reference>
<dbReference type="PANTHER" id="PTHR11757:SF19">
    <property type="entry name" value="PROLYL ENDOPEPTIDASE-LIKE"/>
    <property type="match status" value="1"/>
</dbReference>
<dbReference type="eggNOG" id="COG1770">
    <property type="taxonomic scope" value="Bacteria"/>
</dbReference>
<dbReference type="Pfam" id="PF00326">
    <property type="entry name" value="Peptidase_S9"/>
    <property type="match status" value="1"/>
</dbReference>
<dbReference type="InterPro" id="IPR029058">
    <property type="entry name" value="AB_hydrolase_fold"/>
</dbReference>
<dbReference type="PRINTS" id="PR00862">
    <property type="entry name" value="PROLIGOPTASE"/>
</dbReference>
<dbReference type="Gene3D" id="2.130.10.120">
    <property type="entry name" value="Prolyl oligopeptidase, N-terminal domain"/>
    <property type="match status" value="1"/>
</dbReference>
<evidence type="ECO:0000256" key="2">
    <source>
        <dbReference type="ARBA" id="ARBA00022670"/>
    </source>
</evidence>